<dbReference type="GO" id="GO:0032259">
    <property type="term" value="P:methylation"/>
    <property type="evidence" value="ECO:0007669"/>
    <property type="project" value="UniProtKB-KW"/>
</dbReference>
<comment type="caution">
    <text evidence="4">The sequence shown here is derived from an EMBL/GenBank/DDBJ whole genome shotgun (WGS) entry which is preliminary data.</text>
</comment>
<dbReference type="InterPro" id="IPR050953">
    <property type="entry name" value="N4_N6_ade-DNA_methylase"/>
</dbReference>
<evidence type="ECO:0000256" key="3">
    <source>
        <dbReference type="ARBA" id="ARBA00022691"/>
    </source>
</evidence>
<dbReference type="EMBL" id="JACJTC010000045">
    <property type="protein sequence ID" value="MBD2616288.1"/>
    <property type="molecule type" value="Genomic_DNA"/>
</dbReference>
<accession>A0ABR8HMG2</accession>
<dbReference type="Proteomes" id="UP000606396">
    <property type="component" value="Unassembled WGS sequence"/>
</dbReference>
<name>A0ABR8HMG2_NOSPU</name>
<dbReference type="SUPFAM" id="SSF53335">
    <property type="entry name" value="S-adenosyl-L-methionine-dependent methyltransferases"/>
    <property type="match status" value="1"/>
</dbReference>
<dbReference type="Gene3D" id="3.40.50.150">
    <property type="entry name" value="Vaccinia Virus protein VP39"/>
    <property type="match status" value="1"/>
</dbReference>
<dbReference type="PANTHER" id="PTHR33841:SF5">
    <property type="entry name" value="DNA METHYLASE (MODIFICATION METHYLASE) (METHYLTRANSFERASE)-RELATED"/>
    <property type="match status" value="1"/>
</dbReference>
<evidence type="ECO:0000313" key="4">
    <source>
        <dbReference type="EMBL" id="MBD2616288.1"/>
    </source>
</evidence>
<proteinExistence type="predicted"/>
<dbReference type="CDD" id="cd02440">
    <property type="entry name" value="AdoMet_MTases"/>
    <property type="match status" value="1"/>
</dbReference>
<dbReference type="InterPro" id="IPR029063">
    <property type="entry name" value="SAM-dependent_MTases_sf"/>
</dbReference>
<evidence type="ECO:0000313" key="5">
    <source>
        <dbReference type="Proteomes" id="UP000606396"/>
    </source>
</evidence>
<dbReference type="PANTHER" id="PTHR33841">
    <property type="entry name" value="DNA METHYLTRANSFERASE YEEA-RELATED"/>
    <property type="match status" value="1"/>
</dbReference>
<gene>
    <name evidence="4" type="ORF">H6G94_34480</name>
</gene>
<organism evidence="4 5">
    <name type="scientific">Nostoc punctiforme FACHB-252</name>
    <dbReference type="NCBI Taxonomy" id="1357509"/>
    <lineage>
        <taxon>Bacteria</taxon>
        <taxon>Bacillati</taxon>
        <taxon>Cyanobacteriota</taxon>
        <taxon>Cyanophyceae</taxon>
        <taxon>Nostocales</taxon>
        <taxon>Nostocaceae</taxon>
        <taxon>Nostoc</taxon>
    </lineage>
</organism>
<keyword evidence="1 4" id="KW-0489">Methyltransferase</keyword>
<dbReference type="RefSeq" id="WP_190952738.1">
    <property type="nucleotide sequence ID" value="NZ_JACJTC010000045.1"/>
</dbReference>
<evidence type="ECO:0000256" key="1">
    <source>
        <dbReference type="ARBA" id="ARBA00022603"/>
    </source>
</evidence>
<keyword evidence="5" id="KW-1185">Reference proteome</keyword>
<keyword evidence="3" id="KW-0949">S-adenosyl-L-methionine</keyword>
<protein>
    <submittedName>
        <fullName evidence="4">SAM-dependent methyltransferase</fullName>
    </submittedName>
</protein>
<sequence>MTDTAHKTKIEYGDFQTPLELANKVCKKLVELGVKPDIIVEPTCGVGNFIEAALDSFQSANKIFGIEINPDYLNQVQTKAKFINHKKIEIIYGNFFKFDWSSIIRKSNDEILVIGNLPWVTNSQQGSIAGNNLPNKSNFQNYSGLDAITGKSNFDISEWMLIQVVQWLQKREGYLAILCKSSVARKILTYISSQKLHLAYCATYKIDTKKYFDATVDACLLLCKFDSSSQNYFCDVFSSLESSNYYRIGYWNNVLVRDIITFERLQTLYDKKSKIKWRSGIKHDCASVMEFRKINNALINGLGEAVDIEETYLFPLLKGSYVAQNKTKVTDRYVLVTQRFVGESIENIKNSAPKTWNYLEAYSQYLDKRKSKIYQDNPRFSIFGVGSYTFAPWKIAICGLYKKLDFRLIGQIGEKPAVFDDTVYFISFDDEKVAYKTFEFLTSSIAKDFYSSLIFWDEKRPIKSSILNKLNLAALAEVLQDLRTGYGKSNHRGAEVTEK</sequence>
<reference evidence="4 5" key="1">
    <citation type="journal article" date="2020" name="ISME J.">
        <title>Comparative genomics reveals insights into cyanobacterial evolution and habitat adaptation.</title>
        <authorList>
            <person name="Chen M.Y."/>
            <person name="Teng W.K."/>
            <person name="Zhao L."/>
            <person name="Hu C.X."/>
            <person name="Zhou Y.K."/>
            <person name="Han B.P."/>
            <person name="Song L.R."/>
            <person name="Shu W.S."/>
        </authorList>
    </citation>
    <scope>NUCLEOTIDE SEQUENCE [LARGE SCALE GENOMIC DNA]</scope>
    <source>
        <strain evidence="4 5">FACHB-252</strain>
    </source>
</reference>
<keyword evidence="2" id="KW-0808">Transferase</keyword>
<dbReference type="GO" id="GO:0008168">
    <property type="term" value="F:methyltransferase activity"/>
    <property type="evidence" value="ECO:0007669"/>
    <property type="project" value="UniProtKB-KW"/>
</dbReference>
<evidence type="ECO:0000256" key="2">
    <source>
        <dbReference type="ARBA" id="ARBA00022679"/>
    </source>
</evidence>